<gene>
    <name evidence="5" type="ORF">Poli38472_003629</name>
</gene>
<sequence>MEPTPSLMMEDDMTTTTALDSPTFLNRRESASLFLFKTEEESVEAVAARNAERLKNQSIADKLADEEQQRRVEEEQDRENELAIVRQINIEYSIQAEEEEKERRVQEYELAKVQEQLLRERNKALAVQAAEEERLRRIQEDEEVQEVEEAERVEHQALADQAMERERVRRLSSSEHVERLAGLNLCDVPPPDAESILSTFSEIPVVQASASKILVDDDTEWRCFIQSENPEEEKENLRALRQSLEEELKDCKFQELAGDVRLLRFLRGHKQNVSTAATKYREMLGLRKQYLLDDIRRAIVDRSLPPDEFPGFQKIVPHLPFLHAYDLTDVEHDHVFYFEMTGYADFRGLLEQVSDDEWMQFCLYEMEYRAIRLDQLSRKAERMVQTIFVRDLSGFSIARFDPRILKRFRQIIKLVTTCYPETNYETLSLNMPWIFHKIWNAIKPMLQETQLSKIHMSATAYSHLVELVGGREPLPKLLGGKSTTHVIPQTGFLGRNSYLLLCEDGATQADIKAGGTLQLPFRIMANDTVCWEYEVKGHDIEFSVKLRTQGEGGAQEVDKVAKTRVAAGQTVAGSYTTNEEGTVVLSWDNGYSWTRGKTVAYKAKVVKATHDFSCLDISGNDCV</sequence>
<dbReference type="AlphaFoldDB" id="A0A8K1FM30"/>
<dbReference type="PANTHER" id="PTHR23324:SF83">
    <property type="entry name" value="SEC14-LIKE PROTEIN 2"/>
    <property type="match status" value="1"/>
</dbReference>
<dbReference type="InterPro" id="IPR036273">
    <property type="entry name" value="CRAL/TRIO_N_dom_sf"/>
</dbReference>
<reference evidence="5" key="1">
    <citation type="submission" date="2019-03" db="EMBL/GenBank/DDBJ databases">
        <title>Long read genome sequence of the mycoparasitic Pythium oligandrum ATCC 38472 isolated from sugarbeet rhizosphere.</title>
        <authorList>
            <person name="Gaulin E."/>
        </authorList>
    </citation>
    <scope>NUCLEOTIDE SEQUENCE</scope>
    <source>
        <strain evidence="5">ATCC 38472_TT</strain>
    </source>
</reference>
<evidence type="ECO:0000259" key="3">
    <source>
        <dbReference type="PROSITE" id="PS50191"/>
    </source>
</evidence>
<evidence type="ECO:0000259" key="4">
    <source>
        <dbReference type="PROSITE" id="PS50866"/>
    </source>
</evidence>
<dbReference type="Gene3D" id="2.60.120.680">
    <property type="entry name" value="GOLD domain"/>
    <property type="match status" value="1"/>
</dbReference>
<protein>
    <recommendedName>
        <fullName evidence="7">CRAL-TRIO domain-containing protein</fullName>
    </recommendedName>
</protein>
<keyword evidence="6" id="KW-1185">Reference proteome</keyword>
<dbReference type="SMART" id="SM00516">
    <property type="entry name" value="SEC14"/>
    <property type="match status" value="1"/>
</dbReference>
<feature type="domain" description="CRAL-TRIO" evidence="3">
    <location>
        <begin position="336"/>
        <end position="486"/>
    </location>
</feature>
<evidence type="ECO:0000256" key="2">
    <source>
        <dbReference type="SAM" id="MobiDB-lite"/>
    </source>
</evidence>
<dbReference type="Proteomes" id="UP000794436">
    <property type="component" value="Unassembled WGS sequence"/>
</dbReference>
<dbReference type="OrthoDB" id="1434354at2759"/>
<evidence type="ECO:0000256" key="1">
    <source>
        <dbReference type="SAM" id="Coils"/>
    </source>
</evidence>
<dbReference type="EMBL" id="SPLM01000036">
    <property type="protein sequence ID" value="TMW65864.1"/>
    <property type="molecule type" value="Genomic_DNA"/>
</dbReference>
<dbReference type="InterPro" id="IPR051064">
    <property type="entry name" value="SEC14/CRAL-TRIO_domain"/>
</dbReference>
<accession>A0A8K1FM30</accession>
<feature type="coiled-coil region" evidence="1">
    <location>
        <begin position="56"/>
        <end position="150"/>
    </location>
</feature>
<dbReference type="CDD" id="cd00170">
    <property type="entry name" value="SEC14"/>
    <property type="match status" value="1"/>
</dbReference>
<dbReference type="PANTHER" id="PTHR23324">
    <property type="entry name" value="SEC14 RELATED PROTEIN"/>
    <property type="match status" value="1"/>
</dbReference>
<dbReference type="Gene3D" id="3.40.525.10">
    <property type="entry name" value="CRAL-TRIO lipid binding domain"/>
    <property type="match status" value="1"/>
</dbReference>
<comment type="caution">
    <text evidence="5">The sequence shown here is derived from an EMBL/GenBank/DDBJ whole genome shotgun (WGS) entry which is preliminary data.</text>
</comment>
<organism evidence="5 6">
    <name type="scientific">Pythium oligandrum</name>
    <name type="common">Mycoparasitic fungus</name>
    <dbReference type="NCBI Taxonomy" id="41045"/>
    <lineage>
        <taxon>Eukaryota</taxon>
        <taxon>Sar</taxon>
        <taxon>Stramenopiles</taxon>
        <taxon>Oomycota</taxon>
        <taxon>Peronosporomycetes</taxon>
        <taxon>Pythiales</taxon>
        <taxon>Pythiaceae</taxon>
        <taxon>Pythium</taxon>
    </lineage>
</organism>
<dbReference type="InterPro" id="IPR009038">
    <property type="entry name" value="GOLD_dom"/>
</dbReference>
<dbReference type="GO" id="GO:0005737">
    <property type="term" value="C:cytoplasm"/>
    <property type="evidence" value="ECO:0007669"/>
    <property type="project" value="TreeGrafter"/>
</dbReference>
<dbReference type="SUPFAM" id="SSF101576">
    <property type="entry name" value="Supernatant protein factor (SPF), C-terminal domain"/>
    <property type="match status" value="1"/>
</dbReference>
<dbReference type="SUPFAM" id="SSF46938">
    <property type="entry name" value="CRAL/TRIO N-terminal domain"/>
    <property type="match status" value="1"/>
</dbReference>
<dbReference type="Pfam" id="PF00650">
    <property type="entry name" value="CRAL_TRIO"/>
    <property type="match status" value="1"/>
</dbReference>
<proteinExistence type="predicted"/>
<evidence type="ECO:0000313" key="5">
    <source>
        <dbReference type="EMBL" id="TMW65864.1"/>
    </source>
</evidence>
<evidence type="ECO:0008006" key="7">
    <source>
        <dbReference type="Google" id="ProtNLM"/>
    </source>
</evidence>
<dbReference type="PROSITE" id="PS50191">
    <property type="entry name" value="CRAL_TRIO"/>
    <property type="match status" value="1"/>
</dbReference>
<dbReference type="InterPro" id="IPR036598">
    <property type="entry name" value="GOLD_dom_sf"/>
</dbReference>
<dbReference type="PROSITE" id="PS50866">
    <property type="entry name" value="GOLD"/>
    <property type="match status" value="1"/>
</dbReference>
<dbReference type="SUPFAM" id="SSF52087">
    <property type="entry name" value="CRAL/TRIO domain"/>
    <property type="match status" value="1"/>
</dbReference>
<feature type="coiled-coil region" evidence="1">
    <location>
        <begin position="227"/>
        <end position="254"/>
    </location>
</feature>
<dbReference type="InterPro" id="IPR001251">
    <property type="entry name" value="CRAL-TRIO_dom"/>
</dbReference>
<dbReference type="InterPro" id="IPR036865">
    <property type="entry name" value="CRAL-TRIO_dom_sf"/>
</dbReference>
<feature type="domain" description="GOLD" evidence="4">
    <location>
        <begin position="504"/>
        <end position="605"/>
    </location>
</feature>
<feature type="region of interest" description="Disordered" evidence="2">
    <location>
        <begin position="1"/>
        <end position="20"/>
    </location>
</feature>
<evidence type="ECO:0000313" key="6">
    <source>
        <dbReference type="Proteomes" id="UP000794436"/>
    </source>
</evidence>
<keyword evidence="1" id="KW-0175">Coiled coil</keyword>
<name>A0A8K1FM30_PYTOL</name>